<comment type="caution">
    <text evidence="1">The sequence shown here is derived from an EMBL/GenBank/DDBJ whole genome shotgun (WGS) entry which is preliminary data.</text>
</comment>
<dbReference type="Gene3D" id="3.40.50.1820">
    <property type="entry name" value="alpha/beta hydrolase"/>
    <property type="match status" value="1"/>
</dbReference>
<protein>
    <submittedName>
        <fullName evidence="1">Alpha/beta hydrolase</fullName>
    </submittedName>
</protein>
<dbReference type="RefSeq" id="WP_188769531.1">
    <property type="nucleotide sequence ID" value="NZ_BMKK01000011.1"/>
</dbReference>
<name>A0A917DXA0_9BACT</name>
<reference evidence="1" key="1">
    <citation type="journal article" date="2014" name="Int. J. Syst. Evol. Microbiol.">
        <title>Complete genome sequence of Corynebacterium casei LMG S-19264T (=DSM 44701T), isolated from a smear-ripened cheese.</title>
        <authorList>
            <consortium name="US DOE Joint Genome Institute (JGI-PGF)"/>
            <person name="Walter F."/>
            <person name="Albersmeier A."/>
            <person name="Kalinowski J."/>
            <person name="Ruckert C."/>
        </authorList>
    </citation>
    <scope>NUCLEOTIDE SEQUENCE</scope>
    <source>
        <strain evidence="1">CGMCC 1.15958</strain>
    </source>
</reference>
<organism evidence="1 2">
    <name type="scientific">Emticicia aquatilis</name>
    <dbReference type="NCBI Taxonomy" id="1537369"/>
    <lineage>
        <taxon>Bacteria</taxon>
        <taxon>Pseudomonadati</taxon>
        <taxon>Bacteroidota</taxon>
        <taxon>Cytophagia</taxon>
        <taxon>Cytophagales</taxon>
        <taxon>Leadbetterellaceae</taxon>
        <taxon>Emticicia</taxon>
    </lineage>
</organism>
<proteinExistence type="predicted"/>
<dbReference type="EMBL" id="BMKK01000011">
    <property type="protein sequence ID" value="GGD75497.1"/>
    <property type="molecule type" value="Genomic_DNA"/>
</dbReference>
<dbReference type="SUPFAM" id="SSF53474">
    <property type="entry name" value="alpha/beta-Hydrolases"/>
    <property type="match status" value="1"/>
</dbReference>
<keyword evidence="2" id="KW-1185">Reference proteome</keyword>
<dbReference type="Pfam" id="PF06821">
    <property type="entry name" value="Ser_hydrolase"/>
    <property type="match status" value="1"/>
</dbReference>
<accession>A0A917DXA0</accession>
<dbReference type="GO" id="GO:0016787">
    <property type="term" value="F:hydrolase activity"/>
    <property type="evidence" value="ECO:0007669"/>
    <property type="project" value="UniProtKB-KW"/>
</dbReference>
<sequence length="176" mass="19629">MTTYFIIPGLGNSDEGHWQTHFENSGDNFIRINQKSWDEPDCEDWIQNIEKAISSYEPSDVVLIAHSLGCTAVAQWAKRYPKAIKGALLVAPSDIEKPVYTFPMTGFTPIPLEKLPFKSIVVASSNDVWVLEERAKFFADAWRSEYLNIGEAGHINVAGGYGEWSAGLELLNSFDA</sequence>
<keyword evidence="1" id="KW-0378">Hydrolase</keyword>
<dbReference type="AlphaFoldDB" id="A0A917DXA0"/>
<dbReference type="InterPro" id="IPR029058">
    <property type="entry name" value="AB_hydrolase_fold"/>
</dbReference>
<dbReference type="InterPro" id="IPR010662">
    <property type="entry name" value="RBBP9/YdeN"/>
</dbReference>
<evidence type="ECO:0000313" key="1">
    <source>
        <dbReference type="EMBL" id="GGD75497.1"/>
    </source>
</evidence>
<dbReference type="Proteomes" id="UP000609064">
    <property type="component" value="Unassembled WGS sequence"/>
</dbReference>
<reference evidence="1" key="2">
    <citation type="submission" date="2020-09" db="EMBL/GenBank/DDBJ databases">
        <authorList>
            <person name="Sun Q."/>
            <person name="Zhou Y."/>
        </authorList>
    </citation>
    <scope>NUCLEOTIDE SEQUENCE</scope>
    <source>
        <strain evidence="1">CGMCC 1.15958</strain>
    </source>
</reference>
<evidence type="ECO:0000313" key="2">
    <source>
        <dbReference type="Proteomes" id="UP000609064"/>
    </source>
</evidence>
<gene>
    <name evidence="1" type="ORF">GCM10011514_44270</name>
</gene>